<feature type="compositionally biased region" description="Low complexity" evidence="1">
    <location>
        <begin position="12"/>
        <end position="23"/>
    </location>
</feature>
<dbReference type="AlphaFoldDB" id="A0AAV9MVH4"/>
<keyword evidence="3" id="KW-1185">Reference proteome</keyword>
<dbReference type="RefSeq" id="XP_064700351.1">
    <property type="nucleotide sequence ID" value="XM_064854125.1"/>
</dbReference>
<accession>A0AAV9MVH4</accession>
<name>A0AAV9MVH4_9EURO</name>
<evidence type="ECO:0000313" key="3">
    <source>
        <dbReference type="Proteomes" id="UP001358417"/>
    </source>
</evidence>
<comment type="caution">
    <text evidence="2">The sequence shown here is derived from an EMBL/GenBank/DDBJ whole genome shotgun (WGS) entry which is preliminary data.</text>
</comment>
<evidence type="ECO:0000256" key="1">
    <source>
        <dbReference type="SAM" id="MobiDB-lite"/>
    </source>
</evidence>
<dbReference type="EMBL" id="JAVRRD010000045">
    <property type="protein sequence ID" value="KAK5044697.1"/>
    <property type="molecule type" value="Genomic_DNA"/>
</dbReference>
<evidence type="ECO:0000313" key="2">
    <source>
        <dbReference type="EMBL" id="KAK5044697.1"/>
    </source>
</evidence>
<dbReference type="Proteomes" id="UP001358417">
    <property type="component" value="Unassembled WGS sequence"/>
</dbReference>
<gene>
    <name evidence="2" type="ORF">LTR84_010589</name>
</gene>
<feature type="region of interest" description="Disordered" evidence="1">
    <location>
        <begin position="1"/>
        <end position="34"/>
    </location>
</feature>
<protein>
    <submittedName>
        <fullName evidence="2">Uncharacterized protein</fullName>
    </submittedName>
</protein>
<dbReference type="GeneID" id="89978746"/>
<proteinExistence type="predicted"/>
<organism evidence="2 3">
    <name type="scientific">Exophiala bonariae</name>
    <dbReference type="NCBI Taxonomy" id="1690606"/>
    <lineage>
        <taxon>Eukaryota</taxon>
        <taxon>Fungi</taxon>
        <taxon>Dikarya</taxon>
        <taxon>Ascomycota</taxon>
        <taxon>Pezizomycotina</taxon>
        <taxon>Eurotiomycetes</taxon>
        <taxon>Chaetothyriomycetidae</taxon>
        <taxon>Chaetothyriales</taxon>
        <taxon>Herpotrichiellaceae</taxon>
        <taxon>Exophiala</taxon>
    </lineage>
</organism>
<reference evidence="2 3" key="1">
    <citation type="submission" date="2023-08" db="EMBL/GenBank/DDBJ databases">
        <title>Black Yeasts Isolated from many extreme environments.</title>
        <authorList>
            <person name="Coleine C."/>
            <person name="Stajich J.E."/>
            <person name="Selbmann L."/>
        </authorList>
    </citation>
    <scope>NUCLEOTIDE SEQUENCE [LARGE SCALE GENOMIC DNA]</scope>
    <source>
        <strain evidence="2 3">CCFEE 5792</strain>
    </source>
</reference>
<sequence>MDEPRGEDETHSPTSSSSSSTDLGPGGSPGDGVCPSISSLEAVYKATYDSWATPARQTSLDGHNELFDMDIFFQLMARFPPFRPHSLEDLIAPGTTPSDLIVDLVMSLETCMLPECTQREKRVPYHLLIGSSTWKTYEVVYSHDHEKISQMGLPLHSLQYLTRLVLAWSYILSCRWVEILQR</sequence>